<dbReference type="Gene3D" id="3.40.50.720">
    <property type="entry name" value="NAD(P)-binding Rossmann-like Domain"/>
    <property type="match status" value="2"/>
</dbReference>
<dbReference type="AlphaFoldDB" id="A0A370U3W1"/>
<accession>A0A370U3W1</accession>
<sequence>MRIELYWPARLPISNFYPSSSIFTPSISNNTSTRVNYHHRVGSYKKHSPNHLPKRASRGIDKATALALARYGVPVVVNYEAYTKGADRTVHAIGNKDAIFVKADASTLPIIECFINTTINHFDKLDIIIPNAGSVPMNSLGHTTEQDFDAAFNLNVKGPISKDIGEKGICVTAVAPGPTGTATIEKGNSQELLRTITGFNPQARTGMPEDIADTITNLA</sequence>
<evidence type="ECO:0000313" key="3">
    <source>
        <dbReference type="EMBL" id="RDL42467.1"/>
    </source>
</evidence>
<comment type="caution">
    <text evidence="3">The sequence shown here is derived from an EMBL/GenBank/DDBJ whole genome shotgun (WGS) entry which is preliminary data.</text>
</comment>
<dbReference type="GO" id="GO:0016491">
    <property type="term" value="F:oxidoreductase activity"/>
    <property type="evidence" value="ECO:0007669"/>
    <property type="project" value="UniProtKB-KW"/>
</dbReference>
<protein>
    <recommendedName>
        <fullName evidence="5">NAD(P)-binding protein</fullName>
    </recommendedName>
</protein>
<dbReference type="Pfam" id="PF00106">
    <property type="entry name" value="adh_short"/>
    <property type="match status" value="1"/>
</dbReference>
<evidence type="ECO:0000313" key="4">
    <source>
        <dbReference type="Proteomes" id="UP000254866"/>
    </source>
</evidence>
<gene>
    <name evidence="3" type="ORF">BP5553_02446</name>
</gene>
<dbReference type="Proteomes" id="UP000254866">
    <property type="component" value="Unassembled WGS sequence"/>
</dbReference>
<dbReference type="OrthoDB" id="47007at2759"/>
<reference evidence="3 4" key="1">
    <citation type="journal article" date="2018" name="IMA Fungus">
        <title>IMA Genome-F 9: Draft genome sequence of Annulohypoxylon stygium, Aspergillus mulundensis, Berkeleyomyces basicola (syn. Thielaviopsis basicola), Ceratocystis smalleyi, two Cercospora beticola strains, Coleophoma cylindrospora, Fusarium fracticaudum, Phialophora cf. hyalina, and Morchella septimelata.</title>
        <authorList>
            <person name="Wingfield B.D."/>
            <person name="Bills G.F."/>
            <person name="Dong Y."/>
            <person name="Huang W."/>
            <person name="Nel W.J."/>
            <person name="Swalarsk-Parry B.S."/>
            <person name="Vaghefi N."/>
            <person name="Wilken P.M."/>
            <person name="An Z."/>
            <person name="de Beer Z.W."/>
            <person name="De Vos L."/>
            <person name="Chen L."/>
            <person name="Duong T.A."/>
            <person name="Gao Y."/>
            <person name="Hammerbacher A."/>
            <person name="Kikkert J.R."/>
            <person name="Li Y."/>
            <person name="Li H."/>
            <person name="Li K."/>
            <person name="Li Q."/>
            <person name="Liu X."/>
            <person name="Ma X."/>
            <person name="Naidoo K."/>
            <person name="Pethybridge S.J."/>
            <person name="Sun J."/>
            <person name="Steenkamp E.T."/>
            <person name="van der Nest M.A."/>
            <person name="van Wyk S."/>
            <person name="Wingfield M.J."/>
            <person name="Xiong C."/>
            <person name="Yue Q."/>
            <person name="Zhang X."/>
        </authorList>
    </citation>
    <scope>NUCLEOTIDE SEQUENCE [LARGE SCALE GENOMIC DNA]</scope>
    <source>
        <strain evidence="3 4">BP 5553</strain>
    </source>
</reference>
<dbReference type="InterPro" id="IPR036291">
    <property type="entry name" value="NAD(P)-bd_dom_sf"/>
</dbReference>
<keyword evidence="4" id="KW-1185">Reference proteome</keyword>
<dbReference type="PANTHER" id="PTHR43639">
    <property type="entry name" value="OXIDOREDUCTASE, SHORT-CHAIN DEHYDROGENASE/REDUCTASE FAMILY (AFU_ORTHOLOGUE AFUA_5G02870)"/>
    <property type="match status" value="1"/>
</dbReference>
<organism evidence="3 4">
    <name type="scientific">Venustampulla echinocandica</name>
    <dbReference type="NCBI Taxonomy" id="2656787"/>
    <lineage>
        <taxon>Eukaryota</taxon>
        <taxon>Fungi</taxon>
        <taxon>Dikarya</taxon>
        <taxon>Ascomycota</taxon>
        <taxon>Pezizomycotina</taxon>
        <taxon>Leotiomycetes</taxon>
        <taxon>Helotiales</taxon>
        <taxon>Pleuroascaceae</taxon>
        <taxon>Venustampulla</taxon>
    </lineage>
</organism>
<dbReference type="GeneID" id="43595295"/>
<dbReference type="EMBL" id="NPIC01000001">
    <property type="protein sequence ID" value="RDL42467.1"/>
    <property type="molecule type" value="Genomic_DNA"/>
</dbReference>
<proteinExistence type="inferred from homology"/>
<dbReference type="RefSeq" id="XP_031875123.1">
    <property type="nucleotide sequence ID" value="XM_032011069.1"/>
</dbReference>
<dbReference type="STRING" id="2656787.A0A370U3W1"/>
<keyword evidence="2" id="KW-0560">Oxidoreductase</keyword>
<evidence type="ECO:0000256" key="1">
    <source>
        <dbReference type="ARBA" id="ARBA00006484"/>
    </source>
</evidence>
<evidence type="ECO:0000256" key="2">
    <source>
        <dbReference type="ARBA" id="ARBA00023002"/>
    </source>
</evidence>
<comment type="similarity">
    <text evidence="1">Belongs to the short-chain dehydrogenases/reductases (SDR) family.</text>
</comment>
<evidence type="ECO:0008006" key="5">
    <source>
        <dbReference type="Google" id="ProtNLM"/>
    </source>
</evidence>
<name>A0A370U3W1_9HELO</name>
<dbReference type="PANTHER" id="PTHR43639:SF1">
    <property type="entry name" value="SHORT-CHAIN DEHYDROGENASE_REDUCTASE FAMILY PROTEIN"/>
    <property type="match status" value="1"/>
</dbReference>
<dbReference type="InterPro" id="IPR002347">
    <property type="entry name" value="SDR_fam"/>
</dbReference>
<dbReference type="SUPFAM" id="SSF51735">
    <property type="entry name" value="NAD(P)-binding Rossmann-fold domains"/>
    <property type="match status" value="1"/>
</dbReference>